<name>A0A9Q4HAT2_BACSC</name>
<dbReference type="AlphaFoldDB" id="A0A9Q4HAT2"/>
<evidence type="ECO:0000313" key="1">
    <source>
        <dbReference type="EMBL" id="MCY8123228.1"/>
    </source>
</evidence>
<accession>A0A9Q4HAT2</accession>
<comment type="caution">
    <text evidence="1">The sequence shown here is derived from an EMBL/GenBank/DDBJ whole genome shotgun (WGS) entry which is preliminary data.</text>
</comment>
<organism evidence="1 2">
    <name type="scientific">Bacillus spizizenii</name>
    <name type="common">Bacillus subtilis subsp. spizizenii</name>
    <dbReference type="NCBI Taxonomy" id="96241"/>
    <lineage>
        <taxon>Bacteria</taxon>
        <taxon>Bacillati</taxon>
        <taxon>Bacillota</taxon>
        <taxon>Bacilli</taxon>
        <taxon>Bacillales</taxon>
        <taxon>Bacillaceae</taxon>
        <taxon>Bacillus</taxon>
    </lineage>
</organism>
<dbReference type="Proteomes" id="UP001070352">
    <property type="component" value="Unassembled WGS sequence"/>
</dbReference>
<sequence length="78" mass="9394">MESKHGMSQYRLNSAKSCARSFLETVTKIEFMYQLSLQKLVDPEIAESYIARNVKEIDRDWEHFKSYIEQREDMRELD</sequence>
<dbReference type="EMBL" id="JALANJ010000069">
    <property type="protein sequence ID" value="MCY8123228.1"/>
    <property type="molecule type" value="Genomic_DNA"/>
</dbReference>
<protein>
    <submittedName>
        <fullName evidence="1">Uncharacterized protein</fullName>
    </submittedName>
</protein>
<evidence type="ECO:0000313" key="2">
    <source>
        <dbReference type="Proteomes" id="UP001070352"/>
    </source>
</evidence>
<gene>
    <name evidence="1" type="ORF">MOC45_22110</name>
</gene>
<reference evidence="1" key="1">
    <citation type="submission" date="2022-02" db="EMBL/GenBank/DDBJ databases">
        <title>Crop Bioprotection Bacillus Genome Sequencing.</title>
        <authorList>
            <person name="Dunlap C."/>
        </authorList>
    </citation>
    <scope>NUCLEOTIDE SEQUENCE</scope>
    <source>
        <strain evidence="1">M18B4</strain>
    </source>
</reference>
<proteinExistence type="predicted"/>